<dbReference type="InterPro" id="IPR001242">
    <property type="entry name" value="Condensation_dom"/>
</dbReference>
<proteinExistence type="predicted"/>
<feature type="compositionally biased region" description="Low complexity" evidence="4">
    <location>
        <begin position="985"/>
        <end position="996"/>
    </location>
</feature>
<dbReference type="Gene3D" id="3.30.300.30">
    <property type="match status" value="1"/>
</dbReference>
<evidence type="ECO:0000259" key="5">
    <source>
        <dbReference type="PROSITE" id="PS50075"/>
    </source>
</evidence>
<feature type="domain" description="Carrier" evidence="5">
    <location>
        <begin position="999"/>
        <end position="1074"/>
    </location>
</feature>
<reference evidence="6 7" key="1">
    <citation type="submission" date="2023-05" db="EMBL/GenBank/DDBJ databases">
        <title>Streptantibioticus silvisoli sp. nov., acidotolerant actinomycetes 1 from pine litter.</title>
        <authorList>
            <person name="Swiecimska M."/>
            <person name="Golinska P."/>
            <person name="Sangal V."/>
            <person name="Wachnowicz B."/>
            <person name="Goodfellow M."/>
        </authorList>
    </citation>
    <scope>NUCLEOTIDE SEQUENCE [LARGE SCALE GENOMIC DNA]</scope>
    <source>
        <strain evidence="6 7">DSM 42109</strain>
    </source>
</reference>
<dbReference type="InterPro" id="IPR042099">
    <property type="entry name" value="ANL_N_sf"/>
</dbReference>
<dbReference type="Gene3D" id="1.10.1200.10">
    <property type="entry name" value="ACP-like"/>
    <property type="match status" value="1"/>
</dbReference>
<dbReference type="EMBL" id="JANCPR020000004">
    <property type="protein sequence ID" value="MDJ1131413.1"/>
    <property type="molecule type" value="Genomic_DNA"/>
</dbReference>
<dbReference type="PROSITE" id="PS50075">
    <property type="entry name" value="CARRIER"/>
    <property type="match status" value="1"/>
</dbReference>
<evidence type="ECO:0000256" key="3">
    <source>
        <dbReference type="ARBA" id="ARBA00022553"/>
    </source>
</evidence>
<dbReference type="PROSITE" id="PS00455">
    <property type="entry name" value="AMP_BINDING"/>
    <property type="match status" value="1"/>
</dbReference>
<dbReference type="Gene3D" id="3.30.559.30">
    <property type="entry name" value="Nonribosomal peptide synthetase, condensation domain"/>
    <property type="match status" value="1"/>
</dbReference>
<dbReference type="InterPro" id="IPR023213">
    <property type="entry name" value="CAT-like_dom_sf"/>
</dbReference>
<dbReference type="InterPro" id="IPR006162">
    <property type="entry name" value="Ppantetheine_attach_site"/>
</dbReference>
<dbReference type="Pfam" id="PF00550">
    <property type="entry name" value="PP-binding"/>
    <property type="match status" value="1"/>
</dbReference>
<dbReference type="Gene3D" id="3.30.559.10">
    <property type="entry name" value="Chloramphenicol acetyltransferase-like domain"/>
    <property type="match status" value="1"/>
</dbReference>
<dbReference type="InterPro" id="IPR009081">
    <property type="entry name" value="PP-bd_ACP"/>
</dbReference>
<evidence type="ECO:0000256" key="2">
    <source>
        <dbReference type="ARBA" id="ARBA00022450"/>
    </source>
</evidence>
<accession>A0ABT6ZSH8</accession>
<dbReference type="CDD" id="cd05930">
    <property type="entry name" value="A_NRPS"/>
    <property type="match status" value="1"/>
</dbReference>
<keyword evidence="7" id="KW-1185">Reference proteome</keyword>
<sequence length="1085" mass="117247">MLTENSALPLSPAQEIVWFHEQLFPAGHVYHFTAVLDLHGTLDVPALRTALERLLRRHRGLRLALVPGDGSAPRQRAYDECRPRYRFVDLSGGPGADLSGGPGKEDFDGIVREQATTPFDLYEAPLVRWTLVRLGPAHHRLVHVEHHLVHDGRSFAVLLRDLFALYRELAHDLPADLPPAADYVDFVELTDKEEARKGRQDGVEYWTRKLSGASTRLSLPGLASARRPRRSGQELHGAQARHPIDAATAARLREVSREQGQTPFLTLLGLFGELLRRHTAAEELVVGTAVDARPPRFQEAVGMFVNTLAVRLGTDPARPAVEVIDDIAEYVVRGLVYADAPVQEVTRGLHRYSADLRNPLFHAMFSAHDAPLPELEVPGLDVSLLEGFNPGVSRFDLDVVLMPDDRRRIGPRDGGGGMTLVWDYDDALFDRSAVDTLHDRLLALLRDYLDHPRTPLDELTAHQAGSAPAAPAPADAARAGKDAPRTVDPVRAGAATHPRNPALISGVRTLDYAELDALVEQLAHRFTECGVRPGHLVACLLPRGTDWVVALLACLRLGAVVCPLSPVDPVDRLAATVRALRPAVTLVQPDSEPPAGLPVTVIEDGAVVGALPGVPGEARTVPDAACVLHTSGSTGRPKPIVVGREALAHHMAAVTEVFALSAEDRALGFAQPWFDVSLEEILPTLHAGGAVVLPRQQIPAAPELVSLAAARGVTVANLPTSYFLVIRQELMDAFRHRRWPLRLLVLGGERLAATPVCELAEVLDGTVLNAYGVAEATITSTVHRVGTADGERPHGEVPLGLPLPGIGVHIVDDRLRPLDRGMVGQIAVSGAGLAAGYLDVPEQQAARFRELRATDGTSVPVYLTGDLGYLDADGELGFLGRRDNQIKLRGHRVELEEVEAHARAVLGDVPCAVVHDTEGPYAPRLVGFARGPGESLPHVSRGLAGRLPAQLIPALWVALDELPTLPGGKPDRTTLTRWAREATHAPADPADPAGGRPADEGHPTLALLKEGWQLVLGHDDFGERSHFFRVGGHSLLVVHLAGWLESRLGARPPMQLVLQHPVLTELADELTRWLAAQPSATPQRR</sequence>
<gene>
    <name evidence="6" type="ORF">NMN56_005470</name>
</gene>
<dbReference type="PANTHER" id="PTHR45527">
    <property type="entry name" value="NONRIBOSOMAL PEPTIDE SYNTHETASE"/>
    <property type="match status" value="1"/>
</dbReference>
<dbReference type="InterPro" id="IPR020845">
    <property type="entry name" value="AMP-binding_CS"/>
</dbReference>
<keyword evidence="2" id="KW-0596">Phosphopantetheine</keyword>
<organism evidence="6 7">
    <name type="scientific">Streptomyces iconiensis</name>
    <dbReference type="NCBI Taxonomy" id="1384038"/>
    <lineage>
        <taxon>Bacteria</taxon>
        <taxon>Bacillati</taxon>
        <taxon>Actinomycetota</taxon>
        <taxon>Actinomycetes</taxon>
        <taxon>Kitasatosporales</taxon>
        <taxon>Streptomycetaceae</taxon>
        <taxon>Streptomyces</taxon>
    </lineage>
</organism>
<dbReference type="InterPro" id="IPR020806">
    <property type="entry name" value="PKS_PP-bd"/>
</dbReference>
<comment type="caution">
    <text evidence="6">The sequence shown here is derived from an EMBL/GenBank/DDBJ whole genome shotgun (WGS) entry which is preliminary data.</text>
</comment>
<comment type="cofactor">
    <cofactor evidence="1">
        <name>pantetheine 4'-phosphate</name>
        <dbReference type="ChEBI" id="CHEBI:47942"/>
    </cofactor>
</comment>
<dbReference type="SUPFAM" id="SSF56801">
    <property type="entry name" value="Acetyl-CoA synthetase-like"/>
    <property type="match status" value="1"/>
</dbReference>
<feature type="region of interest" description="Disordered" evidence="4">
    <location>
        <begin position="984"/>
        <end position="1003"/>
    </location>
</feature>
<dbReference type="InterPro" id="IPR000873">
    <property type="entry name" value="AMP-dep_synth/lig_dom"/>
</dbReference>
<dbReference type="Gene3D" id="3.40.50.12780">
    <property type="entry name" value="N-terminal domain of ligase-like"/>
    <property type="match status" value="1"/>
</dbReference>
<evidence type="ECO:0000256" key="1">
    <source>
        <dbReference type="ARBA" id="ARBA00001957"/>
    </source>
</evidence>
<evidence type="ECO:0000313" key="6">
    <source>
        <dbReference type="EMBL" id="MDJ1131413.1"/>
    </source>
</evidence>
<feature type="region of interest" description="Disordered" evidence="4">
    <location>
        <begin position="463"/>
        <end position="498"/>
    </location>
</feature>
<name>A0ABT6ZSH8_9ACTN</name>
<dbReference type="RefSeq" id="WP_274039233.1">
    <property type="nucleotide sequence ID" value="NZ_JANCPR020000004.1"/>
</dbReference>
<dbReference type="SUPFAM" id="SSF52777">
    <property type="entry name" value="CoA-dependent acyltransferases"/>
    <property type="match status" value="2"/>
</dbReference>
<dbReference type="SUPFAM" id="SSF47336">
    <property type="entry name" value="ACP-like"/>
    <property type="match status" value="1"/>
</dbReference>
<dbReference type="Pfam" id="PF00668">
    <property type="entry name" value="Condensation"/>
    <property type="match status" value="1"/>
</dbReference>
<evidence type="ECO:0000256" key="4">
    <source>
        <dbReference type="SAM" id="MobiDB-lite"/>
    </source>
</evidence>
<evidence type="ECO:0000313" key="7">
    <source>
        <dbReference type="Proteomes" id="UP001214441"/>
    </source>
</evidence>
<dbReference type="PROSITE" id="PS00012">
    <property type="entry name" value="PHOSPHOPANTETHEINE"/>
    <property type="match status" value="1"/>
</dbReference>
<dbReference type="Proteomes" id="UP001214441">
    <property type="component" value="Unassembled WGS sequence"/>
</dbReference>
<dbReference type="InterPro" id="IPR036736">
    <property type="entry name" value="ACP-like_sf"/>
</dbReference>
<dbReference type="Pfam" id="PF00501">
    <property type="entry name" value="AMP-binding"/>
    <property type="match status" value="1"/>
</dbReference>
<feature type="compositionally biased region" description="Low complexity" evidence="4">
    <location>
        <begin position="464"/>
        <end position="477"/>
    </location>
</feature>
<dbReference type="SMART" id="SM00823">
    <property type="entry name" value="PKS_PP"/>
    <property type="match status" value="1"/>
</dbReference>
<keyword evidence="3" id="KW-0597">Phosphoprotein</keyword>
<dbReference type="PANTHER" id="PTHR45527:SF1">
    <property type="entry name" value="FATTY ACID SYNTHASE"/>
    <property type="match status" value="1"/>
</dbReference>
<protein>
    <submittedName>
        <fullName evidence="6">AMP-binding protein</fullName>
    </submittedName>
</protein>
<dbReference type="InterPro" id="IPR045851">
    <property type="entry name" value="AMP-bd_C_sf"/>
</dbReference>